<dbReference type="GO" id="GO:0110001">
    <property type="term" value="C:toxin-antitoxin complex"/>
    <property type="evidence" value="ECO:0007669"/>
    <property type="project" value="InterPro"/>
</dbReference>
<protein>
    <submittedName>
        <fullName evidence="1">Type II toxin-antitoxin system HigB family toxin</fullName>
    </submittedName>
</protein>
<sequence>MRVIAKRTLREFWERHPAAKQPLLSWYKAAQIAAWQNSAEIKERFRTASIITATRVVFNIGGNNYRLICIVRFDKQIIFIRFVGTHDEYDKINAAEI</sequence>
<dbReference type="KEGG" id="eaj:Q3M24_10065"/>
<evidence type="ECO:0000313" key="1">
    <source>
        <dbReference type="EMBL" id="XCN75050.1"/>
    </source>
</evidence>
<dbReference type="InterPro" id="IPR018669">
    <property type="entry name" value="Toxin_HigB"/>
</dbReference>
<accession>A0AAU8M1X9</accession>
<dbReference type="EMBL" id="CP159373">
    <property type="protein sequence ID" value="XCN75050.1"/>
    <property type="molecule type" value="Genomic_DNA"/>
</dbReference>
<proteinExistence type="predicted"/>
<organism evidence="1">
    <name type="scientific">Candidatus Electrothrix aestuarii</name>
    <dbReference type="NCBI Taxonomy" id="3062594"/>
    <lineage>
        <taxon>Bacteria</taxon>
        <taxon>Pseudomonadati</taxon>
        <taxon>Thermodesulfobacteriota</taxon>
        <taxon>Desulfobulbia</taxon>
        <taxon>Desulfobulbales</taxon>
        <taxon>Desulfobulbaceae</taxon>
        <taxon>Candidatus Electrothrix</taxon>
    </lineage>
</organism>
<dbReference type="AlphaFoldDB" id="A0AAU8M1X9"/>
<dbReference type="GO" id="GO:0003723">
    <property type="term" value="F:RNA binding"/>
    <property type="evidence" value="ECO:0007669"/>
    <property type="project" value="InterPro"/>
</dbReference>
<dbReference type="GO" id="GO:0004519">
    <property type="term" value="F:endonuclease activity"/>
    <property type="evidence" value="ECO:0007669"/>
    <property type="project" value="InterPro"/>
</dbReference>
<name>A0AAU8M1X9_9BACT</name>
<dbReference type="Pfam" id="PF09907">
    <property type="entry name" value="HigB_toxin"/>
    <property type="match status" value="1"/>
</dbReference>
<gene>
    <name evidence="1" type="ORF">Q3M24_10065</name>
</gene>
<reference evidence="1" key="2">
    <citation type="submission" date="2024-06" db="EMBL/GenBank/DDBJ databases">
        <authorList>
            <person name="Plum-Jensen L.E."/>
            <person name="Schramm A."/>
            <person name="Marshall I.P.G."/>
        </authorList>
    </citation>
    <scope>NUCLEOTIDE SEQUENCE</scope>
    <source>
        <strain evidence="1">Rat1</strain>
    </source>
</reference>
<reference evidence="1" key="1">
    <citation type="journal article" date="2024" name="Syst. Appl. Microbiol.">
        <title>First single-strain enrichments of Electrothrix cable bacteria, description of E. aestuarii sp. nov. and E. rattekaaiensis sp. nov., and proposal of a cable bacteria taxonomy following the rules of the SeqCode.</title>
        <authorList>
            <person name="Plum-Jensen L.E."/>
            <person name="Schramm A."/>
            <person name="Marshall I.P.G."/>
        </authorList>
    </citation>
    <scope>NUCLEOTIDE SEQUENCE</scope>
    <source>
        <strain evidence="1">Rat1</strain>
    </source>
</reference>